<evidence type="ECO:0000259" key="10">
    <source>
        <dbReference type="Pfam" id="PF08263"/>
    </source>
</evidence>
<reference evidence="11 12" key="1">
    <citation type="journal article" date="2023" name="G3 (Bethesda)">
        <title>A chromosome-level genome assembly of Zasmidium syzygii isolated from banana leaves.</title>
        <authorList>
            <person name="van Westerhoven A.C."/>
            <person name="Mehrabi R."/>
            <person name="Talebi R."/>
            <person name="Steentjes M.B.F."/>
            <person name="Corcolon B."/>
            <person name="Chong P.A."/>
            <person name="Kema G.H.J."/>
            <person name="Seidl M.F."/>
        </authorList>
    </citation>
    <scope>NUCLEOTIDE SEQUENCE [LARGE SCALE GENOMIC DNA]</scope>
    <source>
        <strain evidence="11 12">P124</strain>
    </source>
</reference>
<dbReference type="Pfam" id="PF00560">
    <property type="entry name" value="LRR_1"/>
    <property type="match status" value="2"/>
</dbReference>
<keyword evidence="5" id="KW-0677">Repeat</keyword>
<accession>A0ABR0E8I2</accession>
<evidence type="ECO:0000256" key="3">
    <source>
        <dbReference type="ARBA" id="ARBA00022525"/>
    </source>
</evidence>
<protein>
    <recommendedName>
        <fullName evidence="8">Cell wall hydroxyproline-rich glycoprotein</fullName>
    </recommendedName>
</protein>
<comment type="subcellular location">
    <subcellularLocation>
        <location evidence="1">Secreted</location>
        <location evidence="1">Cell wall</location>
    </subcellularLocation>
</comment>
<evidence type="ECO:0000256" key="6">
    <source>
        <dbReference type="ARBA" id="ARBA00023278"/>
    </source>
</evidence>
<dbReference type="EMBL" id="JAXOVC010000008">
    <property type="protein sequence ID" value="KAK4497739.1"/>
    <property type="molecule type" value="Genomic_DNA"/>
</dbReference>
<keyword evidence="12" id="KW-1185">Reference proteome</keyword>
<dbReference type="PANTHER" id="PTHR32093:SF131">
    <property type="entry name" value="LEUCINE-RICH REPEAT-CONTAINING N-TERMINAL PLANT-TYPE DOMAIN-CONTAINING PROTEIN"/>
    <property type="match status" value="1"/>
</dbReference>
<feature type="chain" id="PRO_5045475896" description="Cell wall hydroxyproline-rich glycoprotein" evidence="9">
    <location>
        <begin position="22"/>
        <end position="274"/>
    </location>
</feature>
<evidence type="ECO:0000256" key="5">
    <source>
        <dbReference type="ARBA" id="ARBA00022737"/>
    </source>
</evidence>
<keyword evidence="7" id="KW-0961">Cell wall biogenesis/degradation</keyword>
<sequence length="274" mass="29687">MGSFVLKTLISSLLSGALVAAGPTRRATWNNLARDAATLKAFAETVTSDPQGITDTWTGTDVCSWKGISCAEHPDGYQAVAGIDFNGYNLGSNLRVKDLLDKLLDLTFFHANSNDFTGTVPDVSKLEYLYELDLSNNHLTGNFPLSVLSAPLTFLDLRFNELQGELPETLFTETDMDTIFLNDNNFSGTIPEAGNISTLYITLANNKFEGPIPASFANIKGLKEVLFLGNQLTGTVPEELCALELDVLDVSDNKLDKTLGPKCQALKDKGVLVI</sequence>
<evidence type="ECO:0000256" key="4">
    <source>
        <dbReference type="ARBA" id="ARBA00022729"/>
    </source>
</evidence>
<dbReference type="SUPFAM" id="SSF52058">
    <property type="entry name" value="L domain-like"/>
    <property type="match status" value="1"/>
</dbReference>
<evidence type="ECO:0000313" key="12">
    <source>
        <dbReference type="Proteomes" id="UP001305779"/>
    </source>
</evidence>
<evidence type="ECO:0000256" key="8">
    <source>
        <dbReference type="ARBA" id="ARBA00041871"/>
    </source>
</evidence>
<evidence type="ECO:0000256" key="1">
    <source>
        <dbReference type="ARBA" id="ARBA00004191"/>
    </source>
</evidence>
<dbReference type="Proteomes" id="UP001305779">
    <property type="component" value="Unassembled WGS sequence"/>
</dbReference>
<dbReference type="Pfam" id="PF08263">
    <property type="entry name" value="LRRNT_2"/>
    <property type="match status" value="1"/>
</dbReference>
<keyword evidence="4 9" id="KW-0732">Signal</keyword>
<organism evidence="11 12">
    <name type="scientific">Zasmidium cellare</name>
    <name type="common">Wine cellar mold</name>
    <name type="synonym">Racodium cellare</name>
    <dbReference type="NCBI Taxonomy" id="395010"/>
    <lineage>
        <taxon>Eukaryota</taxon>
        <taxon>Fungi</taxon>
        <taxon>Dikarya</taxon>
        <taxon>Ascomycota</taxon>
        <taxon>Pezizomycotina</taxon>
        <taxon>Dothideomycetes</taxon>
        <taxon>Dothideomycetidae</taxon>
        <taxon>Mycosphaerellales</taxon>
        <taxon>Mycosphaerellaceae</taxon>
        <taxon>Zasmidium</taxon>
    </lineage>
</organism>
<gene>
    <name evidence="11" type="ORF">PRZ48_010392</name>
</gene>
<evidence type="ECO:0000256" key="9">
    <source>
        <dbReference type="SAM" id="SignalP"/>
    </source>
</evidence>
<feature type="domain" description="Leucine-rich repeat-containing N-terminal plant-type" evidence="10">
    <location>
        <begin position="33"/>
        <end position="70"/>
    </location>
</feature>
<dbReference type="Gene3D" id="3.80.10.10">
    <property type="entry name" value="Ribonuclease Inhibitor"/>
    <property type="match status" value="2"/>
</dbReference>
<dbReference type="InterPro" id="IPR032675">
    <property type="entry name" value="LRR_dom_sf"/>
</dbReference>
<keyword evidence="2" id="KW-0134">Cell wall</keyword>
<name>A0ABR0E8I2_ZASCE</name>
<evidence type="ECO:0000313" key="11">
    <source>
        <dbReference type="EMBL" id="KAK4497739.1"/>
    </source>
</evidence>
<dbReference type="InterPro" id="IPR051582">
    <property type="entry name" value="LRR_extensin-like_regulator"/>
</dbReference>
<dbReference type="InterPro" id="IPR013210">
    <property type="entry name" value="LRR_N_plant-typ"/>
</dbReference>
<proteinExistence type="predicted"/>
<keyword evidence="6" id="KW-0379">Hydroxylation</keyword>
<keyword evidence="3" id="KW-0964">Secreted</keyword>
<evidence type="ECO:0000256" key="2">
    <source>
        <dbReference type="ARBA" id="ARBA00022512"/>
    </source>
</evidence>
<dbReference type="PANTHER" id="PTHR32093">
    <property type="entry name" value="LEUCINE-RICH REPEAT EXTENSIN-LIKE PROTEIN 3-RELATED"/>
    <property type="match status" value="1"/>
</dbReference>
<feature type="signal peptide" evidence="9">
    <location>
        <begin position="1"/>
        <end position="21"/>
    </location>
</feature>
<dbReference type="InterPro" id="IPR001611">
    <property type="entry name" value="Leu-rich_rpt"/>
</dbReference>
<comment type="caution">
    <text evidence="11">The sequence shown here is derived from an EMBL/GenBank/DDBJ whole genome shotgun (WGS) entry which is preliminary data.</text>
</comment>
<evidence type="ECO:0000256" key="7">
    <source>
        <dbReference type="ARBA" id="ARBA00023316"/>
    </source>
</evidence>